<feature type="compositionally biased region" description="Polar residues" evidence="1">
    <location>
        <begin position="271"/>
        <end position="287"/>
    </location>
</feature>
<dbReference type="AlphaFoldDB" id="A0AAN8JXK0"/>
<feature type="transmembrane region" description="Helical" evidence="2">
    <location>
        <begin position="6"/>
        <end position="24"/>
    </location>
</feature>
<keyword evidence="2" id="KW-0472">Membrane</keyword>
<dbReference type="PANTHER" id="PTHR47117:SF8">
    <property type="entry name" value="KINESIN FAMILY MEMBER 16B"/>
    <property type="match status" value="1"/>
</dbReference>
<keyword evidence="2" id="KW-1133">Transmembrane helix</keyword>
<dbReference type="InterPro" id="IPR023393">
    <property type="entry name" value="START-like_dom_sf"/>
</dbReference>
<dbReference type="Pfam" id="PF01852">
    <property type="entry name" value="START"/>
    <property type="match status" value="1"/>
</dbReference>
<dbReference type="InterPro" id="IPR002913">
    <property type="entry name" value="START_lipid-bd_dom"/>
</dbReference>
<dbReference type="PANTHER" id="PTHR47117">
    <property type="entry name" value="STAR-RELATED LIPID TRANSFER PROTEIN 9"/>
    <property type="match status" value="1"/>
</dbReference>
<evidence type="ECO:0000256" key="2">
    <source>
        <dbReference type="SAM" id="Phobius"/>
    </source>
</evidence>
<gene>
    <name evidence="4" type="ORF">SNE40_010246</name>
</gene>
<comment type="caution">
    <text evidence="4">The sequence shown here is derived from an EMBL/GenBank/DDBJ whole genome shotgun (WGS) entry which is preliminary data.</text>
</comment>
<keyword evidence="2" id="KW-0812">Transmembrane</keyword>
<organism evidence="4 5">
    <name type="scientific">Patella caerulea</name>
    <name type="common">Rayed Mediterranean limpet</name>
    <dbReference type="NCBI Taxonomy" id="87958"/>
    <lineage>
        <taxon>Eukaryota</taxon>
        <taxon>Metazoa</taxon>
        <taxon>Spiralia</taxon>
        <taxon>Lophotrochozoa</taxon>
        <taxon>Mollusca</taxon>
        <taxon>Gastropoda</taxon>
        <taxon>Patellogastropoda</taxon>
        <taxon>Patelloidea</taxon>
        <taxon>Patellidae</taxon>
        <taxon>Patella</taxon>
    </lineage>
</organism>
<dbReference type="SUPFAM" id="SSF55961">
    <property type="entry name" value="Bet v1-like"/>
    <property type="match status" value="1"/>
</dbReference>
<feature type="region of interest" description="Disordered" evidence="1">
    <location>
        <begin position="337"/>
        <end position="378"/>
    </location>
</feature>
<accession>A0AAN8JXK0</accession>
<keyword evidence="5" id="KW-1185">Reference proteome</keyword>
<sequence length="640" mass="73021">MDLLYVSTVAAILFSILVISLRYLSLLRWISGRAYVFSKIEGRLTSKDVLDLLKFSKPFPVSCQKGWKIDNFSHGHRVWFHFLTQPDGHQVLNNVKVYGAYSKVRASSQFVLQLLKDISLTCEWKPGVIATSFVLTSTTPQETPTKSRTTAHVHHDIIKEEKVYRKSTWLNKPSWESLVTQTVTEEYSRYSNREENGCCWLLQINEAGQKWTFYLAQPVEETDQCMLSIISHCGLEDETKSSSYSARNLSALEEYLINRKLVGTPLSTLTMPSPAQIETKSEPNGSVDQIDGTKRNPTRFLTRVRSFMSGNSGKLLELQKSELKRYNSILRYRSSSLHRDEGTSSVKKKEPLVRNSSNESSQDRDDLATNINRTDQADIDLSASETDGSQTKFIPFTRTPSDPSESQYKTLANFAAGEIMAEALKASNIDLDKSVEEQAESSNGWVFTGIENDIVMLKKVFKDPSTVQCYMGKGLVQAPPKIVWENLKNPRTRFTYDETLKKVDILEKISERMKIVYQYHEVQQLLRKDCCEMCVLQSERKDGEKYTLSYQTVDYKIAEPSGESCIKPTLLPSGWIIEPARKDKRVYSIVTYLMQMDFGPRKANSDKFPFEDMISKQPLAIFHLQQYLQPAVMLARQVTV</sequence>
<evidence type="ECO:0000256" key="1">
    <source>
        <dbReference type="SAM" id="MobiDB-lite"/>
    </source>
</evidence>
<evidence type="ECO:0000313" key="4">
    <source>
        <dbReference type="EMBL" id="KAK6182598.1"/>
    </source>
</evidence>
<dbReference type="EMBL" id="JAZGQO010000007">
    <property type="protein sequence ID" value="KAK6182598.1"/>
    <property type="molecule type" value="Genomic_DNA"/>
</dbReference>
<reference evidence="4 5" key="1">
    <citation type="submission" date="2024-01" db="EMBL/GenBank/DDBJ databases">
        <title>The genome of the rayed Mediterranean limpet Patella caerulea (Linnaeus, 1758).</title>
        <authorList>
            <person name="Anh-Thu Weber A."/>
            <person name="Halstead-Nussloch G."/>
        </authorList>
    </citation>
    <scope>NUCLEOTIDE SEQUENCE [LARGE SCALE GENOMIC DNA]</scope>
    <source>
        <strain evidence="4">AATW-2023a</strain>
        <tissue evidence="4">Whole specimen</tissue>
    </source>
</reference>
<evidence type="ECO:0000259" key="3">
    <source>
        <dbReference type="PROSITE" id="PS50848"/>
    </source>
</evidence>
<dbReference type="PROSITE" id="PS50848">
    <property type="entry name" value="START"/>
    <property type="match status" value="1"/>
</dbReference>
<proteinExistence type="predicted"/>
<name>A0AAN8JXK0_PATCE</name>
<protein>
    <recommendedName>
        <fullName evidence="3">START domain-containing protein</fullName>
    </recommendedName>
</protein>
<feature type="compositionally biased region" description="Basic and acidic residues" evidence="1">
    <location>
        <begin position="337"/>
        <end position="352"/>
    </location>
</feature>
<feature type="domain" description="START" evidence="3">
    <location>
        <begin position="441"/>
        <end position="615"/>
    </location>
</feature>
<feature type="region of interest" description="Disordered" evidence="1">
    <location>
        <begin position="271"/>
        <end position="295"/>
    </location>
</feature>
<evidence type="ECO:0000313" key="5">
    <source>
        <dbReference type="Proteomes" id="UP001347796"/>
    </source>
</evidence>
<dbReference type="GO" id="GO:0008289">
    <property type="term" value="F:lipid binding"/>
    <property type="evidence" value="ECO:0007669"/>
    <property type="project" value="InterPro"/>
</dbReference>
<dbReference type="Proteomes" id="UP001347796">
    <property type="component" value="Unassembled WGS sequence"/>
</dbReference>
<dbReference type="Gene3D" id="3.30.530.20">
    <property type="match status" value="1"/>
</dbReference>